<dbReference type="PRINTS" id="PR00080">
    <property type="entry name" value="SDRFAMILY"/>
</dbReference>
<keyword evidence="1" id="KW-0560">Oxidoreductase</keyword>
<comment type="similarity">
    <text evidence="2">Belongs to the short-chain dehydrogenases/reductases (SDR) family.</text>
</comment>
<evidence type="ECO:0000256" key="1">
    <source>
        <dbReference type="ARBA" id="ARBA00023002"/>
    </source>
</evidence>
<dbReference type="AlphaFoldDB" id="A0A8X6HAI7"/>
<dbReference type="EMBL" id="BMAO01015099">
    <property type="protein sequence ID" value="GFQ99358.1"/>
    <property type="molecule type" value="Genomic_DNA"/>
</dbReference>
<keyword evidence="4" id="KW-1185">Reference proteome</keyword>
<dbReference type="OrthoDB" id="294295at2759"/>
<dbReference type="GO" id="GO:0016491">
    <property type="term" value="F:oxidoreductase activity"/>
    <property type="evidence" value="ECO:0007669"/>
    <property type="project" value="UniProtKB-KW"/>
</dbReference>
<evidence type="ECO:0000256" key="2">
    <source>
        <dbReference type="RuleBase" id="RU000363"/>
    </source>
</evidence>
<dbReference type="PRINTS" id="PR00081">
    <property type="entry name" value="GDHRDH"/>
</dbReference>
<dbReference type="PANTHER" id="PTHR43313">
    <property type="entry name" value="SHORT-CHAIN DEHYDROGENASE/REDUCTASE FAMILY 9C"/>
    <property type="match status" value="1"/>
</dbReference>
<dbReference type="GO" id="GO:0008202">
    <property type="term" value="P:steroid metabolic process"/>
    <property type="evidence" value="ECO:0007669"/>
    <property type="project" value="TreeGrafter"/>
</dbReference>
<dbReference type="InterPro" id="IPR020904">
    <property type="entry name" value="Sc_DH/Rdtase_CS"/>
</dbReference>
<dbReference type="SUPFAM" id="SSF51735">
    <property type="entry name" value="NAD(P)-binding Rossmann-fold domains"/>
    <property type="match status" value="1"/>
</dbReference>
<dbReference type="Proteomes" id="UP000887116">
    <property type="component" value="Unassembled WGS sequence"/>
</dbReference>
<dbReference type="InterPro" id="IPR002347">
    <property type="entry name" value="SDR_fam"/>
</dbReference>
<dbReference type="PROSITE" id="PS00061">
    <property type="entry name" value="ADH_SHORT"/>
    <property type="match status" value="1"/>
</dbReference>
<evidence type="ECO:0000313" key="4">
    <source>
        <dbReference type="Proteomes" id="UP000887116"/>
    </source>
</evidence>
<name>A0A8X6HAI7_TRICU</name>
<dbReference type="Gene3D" id="3.40.50.720">
    <property type="entry name" value="NAD(P)-binding Rossmann-like Domain"/>
    <property type="match status" value="1"/>
</dbReference>
<dbReference type="PANTHER" id="PTHR43313:SF50">
    <property type="entry name" value="GH26015P"/>
    <property type="match status" value="1"/>
</dbReference>
<dbReference type="Pfam" id="PF00106">
    <property type="entry name" value="adh_short"/>
    <property type="match status" value="1"/>
</dbReference>
<organism evidence="3 4">
    <name type="scientific">Trichonephila clavata</name>
    <name type="common">Joro spider</name>
    <name type="synonym">Nephila clavata</name>
    <dbReference type="NCBI Taxonomy" id="2740835"/>
    <lineage>
        <taxon>Eukaryota</taxon>
        <taxon>Metazoa</taxon>
        <taxon>Ecdysozoa</taxon>
        <taxon>Arthropoda</taxon>
        <taxon>Chelicerata</taxon>
        <taxon>Arachnida</taxon>
        <taxon>Araneae</taxon>
        <taxon>Araneomorphae</taxon>
        <taxon>Entelegynae</taxon>
        <taxon>Araneoidea</taxon>
        <taxon>Nephilidae</taxon>
        <taxon>Trichonephila</taxon>
    </lineage>
</organism>
<accession>A0A8X6HAI7</accession>
<evidence type="ECO:0000313" key="3">
    <source>
        <dbReference type="EMBL" id="GFQ99358.1"/>
    </source>
</evidence>
<dbReference type="InterPro" id="IPR036291">
    <property type="entry name" value="NAD(P)-bd_dom_sf"/>
</dbReference>
<comment type="caution">
    <text evidence="3">The sequence shown here is derived from an EMBL/GenBank/DDBJ whole genome shotgun (WGS) entry which is preliminary data.</text>
</comment>
<reference evidence="3" key="1">
    <citation type="submission" date="2020-07" db="EMBL/GenBank/DDBJ databases">
        <title>Multicomponent nature underlies the extraordinary mechanical properties of spider dragline silk.</title>
        <authorList>
            <person name="Kono N."/>
            <person name="Nakamura H."/>
            <person name="Mori M."/>
            <person name="Yoshida Y."/>
            <person name="Ohtoshi R."/>
            <person name="Malay A.D."/>
            <person name="Moran D.A.P."/>
            <person name="Tomita M."/>
            <person name="Numata K."/>
            <person name="Arakawa K."/>
        </authorList>
    </citation>
    <scope>NUCLEOTIDE SEQUENCE</scope>
</reference>
<sequence length="281" mass="31970">MDELGYHVFAACLDLYGKGATDLINQCSSRLQVLHLDVTSDQSVQLAKDYVGKYLKNNVLWAVVNNAGVSQAGEIDWTPLDEIQKVYDINTMGVLRVTKAFLPFLKKSKGRLINNTSICGEFICPGFVGYCMSKSAASAFTNGLRIEMMKWGIKVICIQPFFYKTPFTCEHSVEKMIEKTWQKVDPNIREEYGETYKEGFLKNTHKLLSRGSTRIHEVIDCFEDALTAADPLSTYTPAYFPDKLGIKMLKYLPSIVTEIYLKFELDQNNKPQILQRIKGEW</sequence>
<gene>
    <name evidence="3" type="primary">Rdh7</name>
    <name evidence="3" type="ORF">TNCT_518351</name>
</gene>
<proteinExistence type="inferred from homology"/>
<protein>
    <submittedName>
        <fullName evidence="3">Uncharacterized protein</fullName>
    </submittedName>
</protein>